<sequence length="124" mass="13701">MNLHVRIEGVEELQRDWRRALSEVASSMATAVQKGTEEAARDARGHHRYKDRTYNLTKSVAGRLTDRALGAGGAALGELVADAPYAGYVDAWSGFMGLAYLQCERVMVREIEHGIARARVIVEE</sequence>
<proteinExistence type="predicted"/>
<protein>
    <submittedName>
        <fullName evidence="1">Uncharacterized protein</fullName>
    </submittedName>
</protein>
<dbReference type="EMBL" id="CP089982">
    <property type="protein sequence ID" value="WXA99066.1"/>
    <property type="molecule type" value="Genomic_DNA"/>
</dbReference>
<gene>
    <name evidence="1" type="ORF">LZC95_19865</name>
</gene>
<dbReference type="RefSeq" id="WP_394849696.1">
    <property type="nucleotide sequence ID" value="NZ_CP089982.1"/>
</dbReference>
<organism evidence="1 2">
    <name type="scientific">Pendulispora brunnea</name>
    <dbReference type="NCBI Taxonomy" id="2905690"/>
    <lineage>
        <taxon>Bacteria</taxon>
        <taxon>Pseudomonadati</taxon>
        <taxon>Myxococcota</taxon>
        <taxon>Myxococcia</taxon>
        <taxon>Myxococcales</taxon>
        <taxon>Sorangiineae</taxon>
        <taxon>Pendulisporaceae</taxon>
        <taxon>Pendulispora</taxon>
    </lineage>
</organism>
<accession>A0ABZ2KRW2</accession>
<evidence type="ECO:0000313" key="1">
    <source>
        <dbReference type="EMBL" id="WXA99066.1"/>
    </source>
</evidence>
<dbReference type="Proteomes" id="UP001379533">
    <property type="component" value="Chromosome"/>
</dbReference>
<reference evidence="1 2" key="1">
    <citation type="submission" date="2021-12" db="EMBL/GenBank/DDBJ databases">
        <title>Discovery of the Pendulisporaceae a myxobacterial family with distinct sporulation behavior and unique specialized metabolism.</title>
        <authorList>
            <person name="Garcia R."/>
            <person name="Popoff A."/>
            <person name="Bader C.D."/>
            <person name="Loehr J."/>
            <person name="Walesch S."/>
            <person name="Walt C."/>
            <person name="Boldt J."/>
            <person name="Bunk B."/>
            <person name="Haeckl F.J.F.P.J."/>
            <person name="Gunesch A.P."/>
            <person name="Birkelbach J."/>
            <person name="Nuebel U."/>
            <person name="Pietschmann T."/>
            <person name="Bach T."/>
            <person name="Mueller R."/>
        </authorList>
    </citation>
    <scope>NUCLEOTIDE SEQUENCE [LARGE SCALE GENOMIC DNA]</scope>
    <source>
        <strain evidence="1 2">MSr12523</strain>
    </source>
</reference>
<evidence type="ECO:0000313" key="2">
    <source>
        <dbReference type="Proteomes" id="UP001379533"/>
    </source>
</evidence>
<name>A0ABZ2KRW2_9BACT</name>
<keyword evidence="2" id="KW-1185">Reference proteome</keyword>